<evidence type="ECO:0000256" key="1">
    <source>
        <dbReference type="ARBA" id="ARBA00004123"/>
    </source>
</evidence>
<evidence type="ECO:0000256" key="2">
    <source>
        <dbReference type="ARBA" id="ARBA00023015"/>
    </source>
</evidence>
<protein>
    <recommendedName>
        <fullName evidence="5">BHLH domain-containing protein</fullName>
    </recommendedName>
</protein>
<keyword evidence="3" id="KW-0804">Transcription</keyword>
<dbReference type="Pfam" id="PF22754">
    <property type="entry name" value="bHLH-TF_ACT-like_plant"/>
    <property type="match status" value="1"/>
</dbReference>
<dbReference type="EMBL" id="JACGCM010001410">
    <property type="protein sequence ID" value="KAF6155635.1"/>
    <property type="molecule type" value="Genomic_DNA"/>
</dbReference>
<dbReference type="InterPro" id="IPR051358">
    <property type="entry name" value="TF_AMS/ICE1/BHLH6-like"/>
</dbReference>
<gene>
    <name evidence="6" type="ORF">GIB67_034730</name>
</gene>
<evidence type="ECO:0000313" key="7">
    <source>
        <dbReference type="Proteomes" id="UP000541444"/>
    </source>
</evidence>
<comment type="caution">
    <text evidence="6">The sequence shown here is derived from an EMBL/GenBank/DDBJ whole genome shotgun (WGS) entry which is preliminary data.</text>
</comment>
<evidence type="ECO:0000256" key="4">
    <source>
        <dbReference type="ARBA" id="ARBA00023242"/>
    </source>
</evidence>
<comment type="subcellular location">
    <subcellularLocation>
        <location evidence="1">Nucleus</location>
    </subcellularLocation>
</comment>
<dbReference type="GO" id="GO:0046983">
    <property type="term" value="F:protein dimerization activity"/>
    <property type="evidence" value="ECO:0007669"/>
    <property type="project" value="InterPro"/>
</dbReference>
<evidence type="ECO:0000259" key="5">
    <source>
        <dbReference type="PROSITE" id="PS50888"/>
    </source>
</evidence>
<organism evidence="6 7">
    <name type="scientific">Kingdonia uniflora</name>
    <dbReference type="NCBI Taxonomy" id="39325"/>
    <lineage>
        <taxon>Eukaryota</taxon>
        <taxon>Viridiplantae</taxon>
        <taxon>Streptophyta</taxon>
        <taxon>Embryophyta</taxon>
        <taxon>Tracheophyta</taxon>
        <taxon>Spermatophyta</taxon>
        <taxon>Magnoliopsida</taxon>
        <taxon>Ranunculales</taxon>
        <taxon>Circaeasteraceae</taxon>
        <taxon>Kingdonia</taxon>
    </lineage>
</organism>
<sequence length="160" mass="18229">MDKASIIKDAIEYIKDLHEQEKVIQAEISDLECGRSSNTISDIDHEKLKTKRLRSFDSSDSRSSSASIENLELKINYVGDKTLIVTLACDQKRDTMVKLCKIFEFLKLKIITATITVFSGRLMKLCSLSFSLFEQADEEEKDELRIKIETTIAAFSDRPI</sequence>
<dbReference type="PROSITE" id="PS50888">
    <property type="entry name" value="BHLH"/>
    <property type="match status" value="1"/>
</dbReference>
<name>A0A7J7ML34_9MAGN</name>
<accession>A0A7J7ML34</accession>
<evidence type="ECO:0000313" key="6">
    <source>
        <dbReference type="EMBL" id="KAF6155635.1"/>
    </source>
</evidence>
<dbReference type="Proteomes" id="UP000541444">
    <property type="component" value="Unassembled WGS sequence"/>
</dbReference>
<dbReference type="GO" id="GO:0043565">
    <property type="term" value="F:sequence-specific DNA binding"/>
    <property type="evidence" value="ECO:0007669"/>
    <property type="project" value="TreeGrafter"/>
</dbReference>
<feature type="domain" description="BHLH" evidence="5">
    <location>
        <begin position="1"/>
        <end position="17"/>
    </location>
</feature>
<dbReference type="GO" id="GO:0005634">
    <property type="term" value="C:nucleus"/>
    <property type="evidence" value="ECO:0007669"/>
    <property type="project" value="UniProtKB-SubCell"/>
</dbReference>
<dbReference type="InterPro" id="IPR054502">
    <property type="entry name" value="bHLH-TF_ACT-like_plant"/>
</dbReference>
<dbReference type="PANTHER" id="PTHR31945:SF26">
    <property type="entry name" value="TRANSCRIPTION FACTOR BHLH35"/>
    <property type="match status" value="1"/>
</dbReference>
<dbReference type="InterPro" id="IPR036638">
    <property type="entry name" value="HLH_DNA-bd_sf"/>
</dbReference>
<dbReference type="GO" id="GO:0003700">
    <property type="term" value="F:DNA-binding transcription factor activity"/>
    <property type="evidence" value="ECO:0007669"/>
    <property type="project" value="TreeGrafter"/>
</dbReference>
<dbReference type="OrthoDB" id="623055at2759"/>
<dbReference type="SUPFAM" id="SSF47459">
    <property type="entry name" value="HLH, helix-loop-helix DNA-binding domain"/>
    <property type="match status" value="1"/>
</dbReference>
<dbReference type="InterPro" id="IPR011598">
    <property type="entry name" value="bHLH_dom"/>
</dbReference>
<dbReference type="Gene3D" id="4.10.280.10">
    <property type="entry name" value="Helix-loop-helix DNA-binding domain"/>
    <property type="match status" value="1"/>
</dbReference>
<proteinExistence type="predicted"/>
<dbReference type="PANTHER" id="PTHR31945">
    <property type="entry name" value="TRANSCRIPTION FACTOR SCREAM2-RELATED"/>
    <property type="match status" value="1"/>
</dbReference>
<keyword evidence="2" id="KW-0805">Transcription regulation</keyword>
<evidence type="ECO:0000256" key="3">
    <source>
        <dbReference type="ARBA" id="ARBA00023163"/>
    </source>
</evidence>
<dbReference type="AlphaFoldDB" id="A0A7J7ML34"/>
<keyword evidence="7" id="KW-1185">Reference proteome</keyword>
<keyword evidence="4" id="KW-0539">Nucleus</keyword>
<reference evidence="6 7" key="1">
    <citation type="journal article" date="2020" name="IScience">
        <title>Genome Sequencing of the Endangered Kingdonia uniflora (Circaeasteraceae, Ranunculales) Reveals Potential Mechanisms of Evolutionary Specialization.</title>
        <authorList>
            <person name="Sun Y."/>
            <person name="Deng T."/>
            <person name="Zhang A."/>
            <person name="Moore M.J."/>
            <person name="Landis J.B."/>
            <person name="Lin N."/>
            <person name="Zhang H."/>
            <person name="Zhang X."/>
            <person name="Huang J."/>
            <person name="Zhang X."/>
            <person name="Sun H."/>
            <person name="Wang H."/>
        </authorList>
    </citation>
    <scope>NUCLEOTIDE SEQUENCE [LARGE SCALE GENOMIC DNA]</scope>
    <source>
        <strain evidence="6">TB1705</strain>
        <tissue evidence="6">Leaf</tissue>
    </source>
</reference>